<dbReference type="AlphaFoldDB" id="A0AAU9HBF7"/>
<gene>
    <name evidence="2" type="ORF">STHERMO_0179</name>
</gene>
<name>A0AAU9HBF7_STRTR</name>
<dbReference type="Pfam" id="PF13199">
    <property type="entry name" value="Glyco_hydro_66"/>
    <property type="match status" value="1"/>
</dbReference>
<protein>
    <submittedName>
        <fullName evidence="2">Dextranase</fullName>
    </submittedName>
</protein>
<proteinExistence type="predicted"/>
<evidence type="ECO:0000256" key="1">
    <source>
        <dbReference type="ARBA" id="ARBA00022729"/>
    </source>
</evidence>
<evidence type="ECO:0000313" key="2">
    <source>
        <dbReference type="EMBL" id="CAD0153905.1"/>
    </source>
</evidence>
<dbReference type="Proteomes" id="UP000509120">
    <property type="component" value="Chromosome"/>
</dbReference>
<reference evidence="2 3" key="1">
    <citation type="submission" date="2020-06" db="EMBL/GenBank/DDBJ databases">
        <authorList>
            <person name="Chuat V."/>
        </authorList>
    </citation>
    <scope>NUCLEOTIDE SEQUENCE [LARGE SCALE GENOMIC DNA]</scope>
    <source>
        <strain evidence="2">STH_CIRM_1046</strain>
    </source>
</reference>
<dbReference type="RefSeq" id="WP_258380791.1">
    <property type="nucleotide sequence ID" value="NZ_CP065495.1"/>
</dbReference>
<dbReference type="Gene3D" id="2.60.40.1180">
    <property type="entry name" value="Golgi alpha-mannosidase II"/>
    <property type="match status" value="1"/>
</dbReference>
<accession>A0AAU9HBF7</accession>
<sequence>MQLLTSFKVAYYQTPYLSVAKYTIRKLYNYQQFITAYKNLLRSEGVTNSNRSVSTKNITGEILSKDALGVTGDKVWIFVKSGKGLSTVQMINMIGINASWHNEEGDVDNKTPYAQENLTVRLSLSGKTAQEAVKIADQLYMMSPDDWATFDYEKGTSKA</sequence>
<evidence type="ECO:0000313" key="3">
    <source>
        <dbReference type="Proteomes" id="UP000509120"/>
    </source>
</evidence>
<dbReference type="EMBL" id="LR822030">
    <property type="protein sequence ID" value="CAD0153905.1"/>
    <property type="molecule type" value="Genomic_DNA"/>
</dbReference>
<dbReference type="InterPro" id="IPR013780">
    <property type="entry name" value="Glyco_hydro_b"/>
</dbReference>
<dbReference type="InterPro" id="IPR025092">
    <property type="entry name" value="Glyco_hydro_66"/>
</dbReference>
<organism evidence="2 3">
    <name type="scientific">Streptococcus thermophilus</name>
    <dbReference type="NCBI Taxonomy" id="1308"/>
    <lineage>
        <taxon>Bacteria</taxon>
        <taxon>Bacillati</taxon>
        <taxon>Bacillota</taxon>
        <taxon>Bacilli</taxon>
        <taxon>Lactobacillales</taxon>
        <taxon>Streptococcaceae</taxon>
        <taxon>Streptococcus</taxon>
    </lineage>
</organism>
<keyword evidence="1" id="KW-0732">Signal</keyword>